<gene>
    <name evidence="1" type="ORF">LMG19083_04761</name>
</gene>
<accession>A0ABM9JYQ2</accession>
<reference evidence="1 2" key="1">
    <citation type="submission" date="2023-07" db="EMBL/GenBank/DDBJ databases">
        <authorList>
            <person name="Peeters C."/>
        </authorList>
    </citation>
    <scope>NUCLEOTIDE SEQUENCE [LARGE SCALE GENOMIC DNA]</scope>
    <source>
        <strain evidence="1 2">LMG 19083</strain>
    </source>
</reference>
<evidence type="ECO:0000313" key="2">
    <source>
        <dbReference type="Proteomes" id="UP001189813"/>
    </source>
</evidence>
<keyword evidence="2" id="KW-1185">Reference proteome</keyword>
<protein>
    <submittedName>
        <fullName evidence="1">Uncharacterized protein</fullName>
    </submittedName>
</protein>
<dbReference type="Proteomes" id="UP001189813">
    <property type="component" value="Unassembled WGS sequence"/>
</dbReference>
<name>A0ABM9JYQ2_9RALS</name>
<dbReference type="EMBL" id="CATZBU010000021">
    <property type="protein sequence ID" value="CAJ0808728.1"/>
    <property type="molecule type" value="Genomic_DNA"/>
</dbReference>
<comment type="caution">
    <text evidence="1">The sequence shown here is derived from an EMBL/GenBank/DDBJ whole genome shotgun (WGS) entry which is preliminary data.</text>
</comment>
<proteinExistence type="predicted"/>
<evidence type="ECO:0000313" key="1">
    <source>
        <dbReference type="EMBL" id="CAJ0808728.1"/>
    </source>
</evidence>
<sequence>MSNYDVALVIDAGTLNMGMTQLFANATAKTTLFKGNAPINAEGVTSIDWCIDAAPLFVLTPPTKAQWDDPNVFSPTNHPKPPAPTDQMFQVTLSSVKTTIHPEQGDSFPLDCGMTVFAEVRVTGNQIVLGSVAVLPLNVQSFQLLYVELVCGIVYTKVSDLLAGYKIPSAISVDGQDFAPPVMNVGGGYLAVASNLTANGTPDISGVTWPQQPFGLLLGRKFLTALVGKYSAGIVQQMDNASVNYSDSNWAGSYSFSGGITNASVVLASTLPNINVTATVSATASVGVSWWLVPGACAIEAASNLL</sequence>
<dbReference type="RefSeq" id="WP_316669281.1">
    <property type="nucleotide sequence ID" value="NZ_CATZBU010000021.1"/>
</dbReference>
<organism evidence="1 2">
    <name type="scientific">Ralstonia psammae</name>
    <dbReference type="NCBI Taxonomy" id="3058598"/>
    <lineage>
        <taxon>Bacteria</taxon>
        <taxon>Pseudomonadati</taxon>
        <taxon>Pseudomonadota</taxon>
        <taxon>Betaproteobacteria</taxon>
        <taxon>Burkholderiales</taxon>
        <taxon>Burkholderiaceae</taxon>
        <taxon>Ralstonia</taxon>
    </lineage>
</organism>